<protein>
    <submittedName>
        <fullName evidence="2">GDP-mannose-dependent alpha-mannosyltransferase</fullName>
        <ecNumber evidence="2">2.4.1.-</ecNumber>
    </submittedName>
</protein>
<dbReference type="AlphaFoldDB" id="A0A1J5SE52"/>
<dbReference type="GO" id="GO:0016757">
    <property type="term" value="F:glycosyltransferase activity"/>
    <property type="evidence" value="ECO:0007669"/>
    <property type="project" value="UniProtKB-KW"/>
</dbReference>
<keyword evidence="2" id="KW-0328">Glycosyltransferase</keyword>
<name>A0A1J5SE52_9ZZZZ</name>
<accession>A0A1J5SE52</accession>
<comment type="caution">
    <text evidence="2">The sequence shown here is derived from an EMBL/GenBank/DDBJ whole genome shotgun (WGS) entry which is preliminary data.</text>
</comment>
<keyword evidence="2" id="KW-0808">Transferase</keyword>
<evidence type="ECO:0000313" key="2">
    <source>
        <dbReference type="EMBL" id="OIQ99979.1"/>
    </source>
</evidence>
<reference evidence="2" key="1">
    <citation type="submission" date="2016-10" db="EMBL/GenBank/DDBJ databases">
        <title>Sequence of Gallionella enrichment culture.</title>
        <authorList>
            <person name="Poehlein A."/>
            <person name="Muehling M."/>
            <person name="Daniel R."/>
        </authorList>
    </citation>
    <scope>NUCLEOTIDE SEQUENCE</scope>
</reference>
<dbReference type="SUPFAM" id="SSF53756">
    <property type="entry name" value="UDP-Glycosyltransferase/glycogen phosphorylase"/>
    <property type="match status" value="1"/>
</dbReference>
<dbReference type="Pfam" id="PF00534">
    <property type="entry name" value="Glycos_transf_1"/>
    <property type="match status" value="1"/>
</dbReference>
<dbReference type="InterPro" id="IPR050194">
    <property type="entry name" value="Glycosyltransferase_grp1"/>
</dbReference>
<dbReference type="Gene3D" id="3.40.50.2000">
    <property type="entry name" value="Glycogen Phosphorylase B"/>
    <property type="match status" value="2"/>
</dbReference>
<dbReference type="InterPro" id="IPR001296">
    <property type="entry name" value="Glyco_trans_1"/>
</dbReference>
<dbReference type="CDD" id="cd03801">
    <property type="entry name" value="GT4_PimA-like"/>
    <property type="match status" value="1"/>
</dbReference>
<sequence length="409" mass="45537">MNPKVLIVCEHASSTFGGEAILPLNYFLLLSEKLPYVFLLTHERTKREITAIPGINIDRVFFIPDTWVHKLLHAISCKLPARIASITSGALMHLVTQFYQWKMARKIVRDHQIDIVHEPAPVSPKQPSMMFALGVPVVIGPMNGGMSFPPAFYYMASRFERGMYGVLRMFSSIYNILIPGKLFASVLLVANRRTNNALPFFKSGKVIELVENGIFLSKVRFDVSVAGEADSINVLYVGRLIDLKAIDIVIDALSRCRNQKVRLTIVGDGLERTRLEKYAQSVAPGKVRFLGAVPHAEISDCYDNANIFVLPSLRECGGAVVLEAMARGLPVIATNWGGPADYVTGETGILVDPISREYMVNEFARSIDQLASSAELRLKYGKAALERVSKDFLWEDKAETIIRLYQSTL</sequence>
<proteinExistence type="predicted"/>
<dbReference type="PANTHER" id="PTHR45947:SF3">
    <property type="entry name" value="SULFOQUINOVOSYL TRANSFERASE SQD2"/>
    <property type="match status" value="1"/>
</dbReference>
<dbReference type="PANTHER" id="PTHR45947">
    <property type="entry name" value="SULFOQUINOVOSYL TRANSFERASE SQD2"/>
    <property type="match status" value="1"/>
</dbReference>
<organism evidence="2">
    <name type="scientific">mine drainage metagenome</name>
    <dbReference type="NCBI Taxonomy" id="410659"/>
    <lineage>
        <taxon>unclassified sequences</taxon>
        <taxon>metagenomes</taxon>
        <taxon>ecological metagenomes</taxon>
    </lineage>
</organism>
<evidence type="ECO:0000259" key="1">
    <source>
        <dbReference type="Pfam" id="PF00534"/>
    </source>
</evidence>
<gene>
    <name evidence="2" type="primary">mgtA_6</name>
    <name evidence="2" type="ORF">GALL_179950</name>
</gene>
<feature type="domain" description="Glycosyl transferase family 1" evidence="1">
    <location>
        <begin position="231"/>
        <end position="385"/>
    </location>
</feature>
<dbReference type="EMBL" id="MLJW01000100">
    <property type="protein sequence ID" value="OIQ99979.1"/>
    <property type="molecule type" value="Genomic_DNA"/>
</dbReference>
<dbReference type="EC" id="2.4.1.-" evidence="2"/>